<accession>A0A0C1MUB2</accession>
<dbReference type="EMBL" id="JWIC01000004">
    <property type="protein sequence ID" value="KID58418.1"/>
    <property type="molecule type" value="Genomic_DNA"/>
</dbReference>
<keyword evidence="1" id="KW-0472">Membrane</keyword>
<gene>
    <name evidence="2" type="ORF">JF50_07050</name>
</gene>
<dbReference type="InterPro" id="IPR009883">
    <property type="entry name" value="YgfX"/>
</dbReference>
<sequence length="136" mass="15267">MIESAYSISFQNNLLDHKLCVVFFTFLGFALCLIVPSLWWLGVILSYLGYLYALKHTSKIMPVSGNLVLIEQDAWLQISQQGVVLEGVIKHAQLHATLLTFEIHSNGGKKHRLAFVADAMDSASWRHLSRIALQAK</sequence>
<organism evidence="2 3">
    <name type="scientific">Pseudoalteromonas luteoviolacea</name>
    <dbReference type="NCBI Taxonomy" id="43657"/>
    <lineage>
        <taxon>Bacteria</taxon>
        <taxon>Pseudomonadati</taxon>
        <taxon>Pseudomonadota</taxon>
        <taxon>Gammaproteobacteria</taxon>
        <taxon>Alteromonadales</taxon>
        <taxon>Pseudoalteromonadaceae</taxon>
        <taxon>Pseudoalteromonas</taxon>
    </lineage>
</organism>
<reference evidence="2 3" key="1">
    <citation type="submission" date="2014-12" db="EMBL/GenBank/DDBJ databases">
        <title>Draft Genome Sequence of Pseudoalteromonas luteoviolacea HI1.</title>
        <authorList>
            <person name="Asahina A.Y."/>
            <person name="Hadfield M.G."/>
        </authorList>
    </citation>
    <scope>NUCLEOTIDE SEQUENCE [LARGE SCALE GENOMIC DNA]</scope>
    <source>
        <strain evidence="2 3">HI1</strain>
    </source>
</reference>
<protein>
    <recommendedName>
        <fullName evidence="4">Toxin CptA</fullName>
    </recommendedName>
</protein>
<dbReference type="Pfam" id="PF07254">
    <property type="entry name" value="Cpta_toxin"/>
    <property type="match status" value="1"/>
</dbReference>
<dbReference type="OrthoDB" id="6315479at2"/>
<proteinExistence type="predicted"/>
<name>A0A0C1MUB2_9GAMM</name>
<evidence type="ECO:0000313" key="3">
    <source>
        <dbReference type="Proteomes" id="UP000031327"/>
    </source>
</evidence>
<dbReference type="Proteomes" id="UP000031327">
    <property type="component" value="Unassembled WGS sequence"/>
</dbReference>
<feature type="transmembrane region" description="Helical" evidence="1">
    <location>
        <begin position="21"/>
        <end position="54"/>
    </location>
</feature>
<keyword evidence="1" id="KW-0812">Transmembrane</keyword>
<keyword evidence="1" id="KW-1133">Transmembrane helix</keyword>
<evidence type="ECO:0000256" key="1">
    <source>
        <dbReference type="SAM" id="Phobius"/>
    </source>
</evidence>
<dbReference type="AlphaFoldDB" id="A0A0C1MUB2"/>
<comment type="caution">
    <text evidence="2">The sequence shown here is derived from an EMBL/GenBank/DDBJ whole genome shotgun (WGS) entry which is preliminary data.</text>
</comment>
<evidence type="ECO:0008006" key="4">
    <source>
        <dbReference type="Google" id="ProtNLM"/>
    </source>
</evidence>
<dbReference type="RefSeq" id="WP_039608707.1">
    <property type="nucleotide sequence ID" value="NZ_JWIC01000004.1"/>
</dbReference>
<evidence type="ECO:0000313" key="2">
    <source>
        <dbReference type="EMBL" id="KID58418.1"/>
    </source>
</evidence>